<evidence type="ECO:0000313" key="2">
    <source>
        <dbReference type="Proteomes" id="UP001597189"/>
    </source>
</evidence>
<reference evidence="2" key="1">
    <citation type="journal article" date="2019" name="Int. J. Syst. Evol. Microbiol.">
        <title>The Global Catalogue of Microorganisms (GCM) 10K type strain sequencing project: providing services to taxonomists for standard genome sequencing and annotation.</title>
        <authorList>
            <consortium name="The Broad Institute Genomics Platform"/>
            <consortium name="The Broad Institute Genome Sequencing Center for Infectious Disease"/>
            <person name="Wu L."/>
            <person name="Ma J."/>
        </authorList>
    </citation>
    <scope>NUCLEOTIDE SEQUENCE [LARGE SCALE GENOMIC DNA]</scope>
    <source>
        <strain evidence="2">CCM 8979</strain>
    </source>
</reference>
<name>A0ABW4D3V4_9LACO</name>
<accession>A0ABW4D3V4</accession>
<keyword evidence="2" id="KW-1185">Reference proteome</keyword>
<dbReference type="Proteomes" id="UP001597189">
    <property type="component" value="Unassembled WGS sequence"/>
</dbReference>
<sequence length="104" mass="11758">MNKYRHFIALARLKDGSFAYHFSTTDDSGREIQRVWGEVLDASSVPAYFWGVHVLGTDGAGFDSVQQMDPYFRDVEPIEDLAVFVKRLEVQSKDGFESMGVMGM</sequence>
<organism evidence="1 2">
    <name type="scientific">Levilactobacillus lanxiensis</name>
    <dbReference type="NCBI Taxonomy" id="2799568"/>
    <lineage>
        <taxon>Bacteria</taxon>
        <taxon>Bacillati</taxon>
        <taxon>Bacillota</taxon>
        <taxon>Bacilli</taxon>
        <taxon>Lactobacillales</taxon>
        <taxon>Lactobacillaceae</taxon>
        <taxon>Levilactobacillus</taxon>
    </lineage>
</organism>
<dbReference type="RefSeq" id="WP_203644909.1">
    <property type="nucleotide sequence ID" value="NZ_BOLN01000004.1"/>
</dbReference>
<evidence type="ECO:0000313" key="1">
    <source>
        <dbReference type="EMBL" id="MFD1455425.1"/>
    </source>
</evidence>
<gene>
    <name evidence="1" type="ORF">ACFQ44_06960</name>
</gene>
<dbReference type="EMBL" id="JBHTOD010000004">
    <property type="protein sequence ID" value="MFD1455425.1"/>
    <property type="molecule type" value="Genomic_DNA"/>
</dbReference>
<comment type="caution">
    <text evidence="1">The sequence shown here is derived from an EMBL/GenBank/DDBJ whole genome shotgun (WGS) entry which is preliminary data.</text>
</comment>
<proteinExistence type="predicted"/>
<protein>
    <submittedName>
        <fullName evidence="1">Uncharacterized protein</fullName>
    </submittedName>
</protein>